<dbReference type="OrthoDB" id="7871148at2"/>
<keyword evidence="18" id="KW-0460">Magnesium</keyword>
<keyword evidence="9 17" id="KW-0067">ATP-binding</keyword>
<dbReference type="GO" id="GO:0005886">
    <property type="term" value="C:plasma membrane"/>
    <property type="evidence" value="ECO:0007669"/>
    <property type="project" value="UniProtKB-SubCell"/>
</dbReference>
<evidence type="ECO:0000256" key="11">
    <source>
        <dbReference type="ARBA" id="ARBA00023098"/>
    </source>
</evidence>
<feature type="binding site" evidence="18">
    <location>
        <position position="53"/>
    </location>
    <ligand>
        <name>a divalent metal cation</name>
        <dbReference type="ChEBI" id="CHEBI:60240"/>
    </ligand>
</feature>
<dbReference type="Proteomes" id="UP000199441">
    <property type="component" value="Unassembled WGS sequence"/>
</dbReference>
<evidence type="ECO:0000256" key="3">
    <source>
        <dbReference type="ARBA" id="ARBA00022475"/>
    </source>
</evidence>
<evidence type="ECO:0000256" key="1">
    <source>
        <dbReference type="ARBA" id="ARBA00004651"/>
    </source>
</evidence>
<evidence type="ECO:0000313" key="21">
    <source>
        <dbReference type="Proteomes" id="UP000199441"/>
    </source>
</evidence>
<dbReference type="InterPro" id="IPR036945">
    <property type="entry name" value="DAGK_sf"/>
</dbReference>
<comment type="similarity">
    <text evidence="2">Belongs to the bacterial diacylglycerol kinase family.</text>
</comment>
<keyword evidence="7 17" id="KW-0547">Nucleotide-binding</keyword>
<evidence type="ECO:0000256" key="4">
    <source>
        <dbReference type="ARBA" id="ARBA00022516"/>
    </source>
</evidence>
<evidence type="ECO:0000256" key="5">
    <source>
        <dbReference type="ARBA" id="ARBA00022679"/>
    </source>
</evidence>
<keyword evidence="5" id="KW-0808">Transferase</keyword>
<evidence type="ECO:0000256" key="8">
    <source>
        <dbReference type="ARBA" id="ARBA00022777"/>
    </source>
</evidence>
<feature type="binding site" evidence="16">
    <location>
        <position position="32"/>
    </location>
    <ligand>
        <name>substrate</name>
    </ligand>
</feature>
<evidence type="ECO:0000313" key="20">
    <source>
        <dbReference type="EMBL" id="SDW17048.1"/>
    </source>
</evidence>
<feature type="transmembrane region" description="Helical" evidence="19">
    <location>
        <begin position="7"/>
        <end position="27"/>
    </location>
</feature>
<keyword evidence="21" id="KW-1185">Reference proteome</keyword>
<evidence type="ECO:0000256" key="10">
    <source>
        <dbReference type="ARBA" id="ARBA00022989"/>
    </source>
</evidence>
<feature type="binding site" evidence="17">
    <location>
        <position position="53"/>
    </location>
    <ligand>
        <name>ATP</name>
        <dbReference type="ChEBI" id="CHEBI:30616"/>
    </ligand>
</feature>
<keyword evidence="11" id="KW-0443">Lipid metabolism</keyword>
<dbReference type="GO" id="GO:0005524">
    <property type="term" value="F:ATP binding"/>
    <property type="evidence" value="ECO:0007669"/>
    <property type="project" value="UniProtKB-KW"/>
</dbReference>
<dbReference type="GO" id="GO:0016301">
    <property type="term" value="F:kinase activity"/>
    <property type="evidence" value="ECO:0007669"/>
    <property type="project" value="UniProtKB-KW"/>
</dbReference>
<accession>A0A1H2RCV5</accession>
<feature type="binding site" evidence="17">
    <location>
        <begin position="71"/>
        <end position="72"/>
    </location>
    <ligand>
        <name>ATP</name>
        <dbReference type="ChEBI" id="CHEBI:30616"/>
    </ligand>
</feature>
<dbReference type="STRING" id="670155.SAMN04488001_0453"/>
<protein>
    <submittedName>
        <fullName evidence="20">Diacylglycerol kinase (ATP)</fullName>
    </submittedName>
</protein>
<evidence type="ECO:0000256" key="15">
    <source>
        <dbReference type="PIRSR" id="PIRSR600829-1"/>
    </source>
</evidence>
<dbReference type="Pfam" id="PF01219">
    <property type="entry name" value="DAGK_prokar"/>
    <property type="match status" value="1"/>
</dbReference>
<name>A0A1H2RCV5_9RHOB</name>
<feature type="transmembrane region" description="Helical" evidence="19">
    <location>
        <begin position="33"/>
        <end position="52"/>
    </location>
</feature>
<evidence type="ECO:0000256" key="9">
    <source>
        <dbReference type="ARBA" id="ARBA00022840"/>
    </source>
</evidence>
<evidence type="ECO:0000256" key="16">
    <source>
        <dbReference type="PIRSR" id="PIRSR600829-2"/>
    </source>
</evidence>
<feature type="binding site" evidence="16">
    <location>
        <position position="46"/>
    </location>
    <ligand>
        <name>substrate</name>
    </ligand>
</feature>
<evidence type="ECO:0000256" key="2">
    <source>
        <dbReference type="ARBA" id="ARBA00005967"/>
    </source>
</evidence>
<keyword evidence="3" id="KW-1003">Cell membrane</keyword>
<reference evidence="21" key="1">
    <citation type="submission" date="2016-10" db="EMBL/GenBank/DDBJ databases">
        <authorList>
            <person name="Varghese N."/>
            <person name="Submissions S."/>
        </authorList>
    </citation>
    <scope>NUCLEOTIDE SEQUENCE [LARGE SCALE GENOMIC DNA]</scope>
    <source>
        <strain evidence="21">DSM 26922</strain>
    </source>
</reference>
<dbReference type="PANTHER" id="PTHR34299:SF1">
    <property type="entry name" value="DIACYLGLYCEROL KINASE"/>
    <property type="match status" value="1"/>
</dbReference>
<evidence type="ECO:0000256" key="17">
    <source>
        <dbReference type="PIRSR" id="PIRSR600829-3"/>
    </source>
</evidence>
<organism evidence="20 21">
    <name type="scientific">Litoreibacter albidus</name>
    <dbReference type="NCBI Taxonomy" id="670155"/>
    <lineage>
        <taxon>Bacteria</taxon>
        <taxon>Pseudomonadati</taxon>
        <taxon>Pseudomonadota</taxon>
        <taxon>Alphaproteobacteria</taxon>
        <taxon>Rhodobacterales</taxon>
        <taxon>Roseobacteraceae</taxon>
        <taxon>Litoreibacter</taxon>
    </lineage>
</organism>
<evidence type="ECO:0000256" key="14">
    <source>
        <dbReference type="ARBA" id="ARBA00023264"/>
    </source>
</evidence>
<dbReference type="GO" id="GO:0046872">
    <property type="term" value="F:metal ion binding"/>
    <property type="evidence" value="ECO:0007669"/>
    <property type="project" value="UniProtKB-KW"/>
</dbReference>
<keyword evidence="12 19" id="KW-0472">Membrane</keyword>
<feature type="transmembrane region" description="Helical" evidence="19">
    <location>
        <begin position="73"/>
        <end position="94"/>
    </location>
</feature>
<evidence type="ECO:0000256" key="12">
    <source>
        <dbReference type="ARBA" id="ARBA00023136"/>
    </source>
</evidence>
<sequence length="97" mass="9960">MWGAEPSFRFWSCLNVASAALAFALPLSGEGRALILALGVLVLAAEGLNTGVEAAVDRSGMERDPLAKYAKDAASAGVALTAIAAGLAWVILIIDLF</sequence>
<dbReference type="EMBL" id="FNOI01000001">
    <property type="protein sequence ID" value="SDW17048.1"/>
    <property type="molecule type" value="Genomic_DNA"/>
</dbReference>
<keyword evidence="6 19" id="KW-0812">Transmembrane</keyword>
<keyword evidence="14" id="KW-1208">Phospholipid metabolism</keyword>
<feature type="active site" description="Proton acceptor" evidence="15">
    <location>
        <position position="46"/>
    </location>
</feature>
<dbReference type="InterPro" id="IPR000829">
    <property type="entry name" value="DAGK"/>
</dbReference>
<keyword evidence="18" id="KW-0479">Metal-binding</keyword>
<evidence type="ECO:0000256" key="18">
    <source>
        <dbReference type="PIRSR" id="PIRSR600829-4"/>
    </source>
</evidence>
<dbReference type="Gene3D" id="1.10.287.3610">
    <property type="match status" value="1"/>
</dbReference>
<dbReference type="AlphaFoldDB" id="A0A1H2RCV5"/>
<keyword evidence="4" id="KW-0444">Lipid biosynthesis</keyword>
<feature type="binding site" evidence="17">
    <location>
        <position position="5"/>
    </location>
    <ligand>
        <name>ATP</name>
        <dbReference type="ChEBI" id="CHEBI:30616"/>
    </ligand>
</feature>
<comment type="cofactor">
    <cofactor evidence="18">
        <name>Mg(2+)</name>
        <dbReference type="ChEBI" id="CHEBI:18420"/>
    </cofactor>
    <text evidence="18">Mn(2+), Zn(2+), Cd(2+) and Co(2+) support activity to lesser extents.</text>
</comment>
<keyword evidence="8 20" id="KW-0418">Kinase</keyword>
<feature type="binding site" evidence="16">
    <location>
        <position position="75"/>
    </location>
    <ligand>
        <name>substrate</name>
    </ligand>
</feature>
<dbReference type="GO" id="GO:0008654">
    <property type="term" value="P:phospholipid biosynthetic process"/>
    <property type="evidence" value="ECO:0007669"/>
    <property type="project" value="UniProtKB-KW"/>
</dbReference>
<evidence type="ECO:0000256" key="6">
    <source>
        <dbReference type="ARBA" id="ARBA00022692"/>
    </source>
</evidence>
<evidence type="ECO:0000256" key="13">
    <source>
        <dbReference type="ARBA" id="ARBA00023209"/>
    </source>
</evidence>
<dbReference type="PANTHER" id="PTHR34299">
    <property type="entry name" value="DIACYLGLYCEROL KINASE"/>
    <property type="match status" value="1"/>
</dbReference>
<keyword evidence="10 19" id="KW-1133">Transmembrane helix</keyword>
<evidence type="ECO:0000256" key="7">
    <source>
        <dbReference type="ARBA" id="ARBA00022741"/>
    </source>
</evidence>
<feature type="binding site" evidence="18">
    <location>
        <position position="5"/>
    </location>
    <ligand>
        <name>a divalent metal cation</name>
        <dbReference type="ChEBI" id="CHEBI:60240"/>
    </ligand>
</feature>
<evidence type="ECO:0000256" key="19">
    <source>
        <dbReference type="SAM" id="Phobius"/>
    </source>
</evidence>
<proteinExistence type="inferred from homology"/>
<keyword evidence="13" id="KW-0594">Phospholipid biosynthesis</keyword>
<gene>
    <name evidence="20" type="ORF">SAMN04488001_0453</name>
</gene>
<comment type="subcellular location">
    <subcellularLocation>
        <location evidence="1">Cell membrane</location>
        <topology evidence="1">Multi-pass membrane protein</topology>
    </subcellularLocation>
</comment>